<keyword evidence="3" id="KW-0813">Transport</keyword>
<evidence type="ECO:0000313" key="12">
    <source>
        <dbReference type="EMBL" id="NIY62337.1"/>
    </source>
</evidence>
<dbReference type="GO" id="GO:0016887">
    <property type="term" value="F:ATP hydrolysis activity"/>
    <property type="evidence" value="ECO:0007669"/>
    <property type="project" value="InterPro"/>
</dbReference>
<evidence type="ECO:0000259" key="11">
    <source>
        <dbReference type="PROSITE" id="PS50893"/>
    </source>
</evidence>
<dbReference type="Proteomes" id="UP000536624">
    <property type="component" value="Unassembled WGS sequence"/>
</dbReference>
<dbReference type="InterPro" id="IPR027417">
    <property type="entry name" value="P-loop_NTPase"/>
</dbReference>
<dbReference type="InterPro" id="IPR003593">
    <property type="entry name" value="AAA+_ATPase"/>
</dbReference>
<evidence type="ECO:0000256" key="2">
    <source>
        <dbReference type="ARBA" id="ARBA00005417"/>
    </source>
</evidence>
<dbReference type="InterPro" id="IPR017871">
    <property type="entry name" value="ABC_transporter-like_CS"/>
</dbReference>
<keyword evidence="7" id="KW-0029">Amino-acid transport</keyword>
<reference evidence="13" key="1">
    <citation type="journal article" date="2019" name="Cell Chem. Biol.">
        <title>C-Nucleoside Formation in the Biosynthesis of the Antifungal Malayamycin A.</title>
        <authorList>
            <person name="Hong H."/>
            <person name="Samborskyy M."/>
            <person name="Zhou Y."/>
            <person name="Leadlay P.F."/>
        </authorList>
    </citation>
    <scope>NUCLEOTIDE SEQUENCE</scope>
    <source>
        <strain evidence="13">DSM 14702</strain>
    </source>
</reference>
<keyword evidence="5" id="KW-0547">Nucleotide-binding</keyword>
<evidence type="ECO:0000256" key="3">
    <source>
        <dbReference type="ARBA" id="ARBA00022448"/>
    </source>
</evidence>
<comment type="similarity">
    <text evidence="2">Belongs to the ABC transporter superfamily.</text>
</comment>
<evidence type="ECO:0000256" key="9">
    <source>
        <dbReference type="ARBA" id="ARBA00038850"/>
    </source>
</evidence>
<dbReference type="InterPro" id="IPR003439">
    <property type="entry name" value="ABC_transporter-like_ATP-bd"/>
</dbReference>
<evidence type="ECO:0000256" key="10">
    <source>
        <dbReference type="ARBA" id="ARBA00047624"/>
    </source>
</evidence>
<evidence type="ECO:0000256" key="6">
    <source>
        <dbReference type="ARBA" id="ARBA00022840"/>
    </source>
</evidence>
<dbReference type="InterPro" id="IPR030679">
    <property type="entry name" value="ABC_ATPase_HisP-typ"/>
</dbReference>
<dbReference type="EMBL" id="JAALLH010000001">
    <property type="protein sequence ID" value="NIY62337.1"/>
    <property type="molecule type" value="Genomic_DNA"/>
</dbReference>
<dbReference type="FunFam" id="3.40.50.300:FF:000020">
    <property type="entry name" value="Amino acid ABC transporter ATP-binding component"/>
    <property type="match status" value="1"/>
</dbReference>
<dbReference type="Gene3D" id="3.40.50.300">
    <property type="entry name" value="P-loop containing nucleotide triphosphate hydrolases"/>
    <property type="match status" value="1"/>
</dbReference>
<gene>
    <name evidence="13" type="ORF">SMALB_0245</name>
</gene>
<protein>
    <recommendedName>
        <fullName evidence="9">ABC-type polar-amino-acid transporter</fullName>
        <ecNumber evidence="9">7.4.2.1</ecNumber>
    </recommendedName>
</protein>
<proteinExistence type="inferred from homology"/>
<dbReference type="SMART" id="SM00382">
    <property type="entry name" value="AAA"/>
    <property type="match status" value="1"/>
</dbReference>
<dbReference type="AlphaFoldDB" id="A0A481S8H9"/>
<name>A0A481S8H9_STRMQ</name>
<dbReference type="EC" id="7.4.2.1" evidence="9"/>
<evidence type="ECO:0000256" key="7">
    <source>
        <dbReference type="ARBA" id="ARBA00022970"/>
    </source>
</evidence>
<comment type="subcellular location">
    <subcellularLocation>
        <location evidence="1">Cell membrane</location>
        <topology evidence="1">Peripheral membrane protein</topology>
    </subcellularLocation>
</comment>
<evidence type="ECO:0000256" key="5">
    <source>
        <dbReference type="ARBA" id="ARBA00022741"/>
    </source>
</evidence>
<dbReference type="PANTHER" id="PTHR43166:SF9">
    <property type="entry name" value="GLUTAMATE_ASPARTATE IMPORT ATP-BINDING PROTEIN GLTL"/>
    <property type="match status" value="1"/>
</dbReference>
<dbReference type="SUPFAM" id="SSF52540">
    <property type="entry name" value="P-loop containing nucleoside triphosphate hydrolases"/>
    <property type="match status" value="1"/>
</dbReference>
<reference evidence="12 14" key="2">
    <citation type="submission" date="2020-02" db="EMBL/GenBank/DDBJ databases">
        <title>Streptomyces malaysiensis DSM14702 (JHCC583434, PFL_A843) Genome sequencing and assembly.</title>
        <authorList>
            <person name="Samborskyy M."/>
        </authorList>
    </citation>
    <scope>NUCLEOTIDE SEQUENCE [LARGE SCALE GENOMIC DNA]</scope>
    <source>
        <strain evidence="12 14">DSM 14702</strain>
    </source>
</reference>
<organism evidence="13">
    <name type="scientific">Streptomyces malaysiensis</name>
    <dbReference type="NCBI Taxonomy" id="92644"/>
    <lineage>
        <taxon>Bacteria</taxon>
        <taxon>Bacillati</taxon>
        <taxon>Actinomycetota</taxon>
        <taxon>Actinomycetes</taxon>
        <taxon>Kitasatosporales</taxon>
        <taxon>Streptomycetaceae</taxon>
        <taxon>Streptomyces</taxon>
        <taxon>Streptomyces violaceusniger group</taxon>
    </lineage>
</organism>
<dbReference type="PANTHER" id="PTHR43166">
    <property type="entry name" value="AMINO ACID IMPORT ATP-BINDING PROTEIN"/>
    <property type="match status" value="1"/>
</dbReference>
<keyword evidence="4" id="KW-1003">Cell membrane</keyword>
<keyword evidence="8" id="KW-0472">Membrane</keyword>
<evidence type="ECO:0000256" key="4">
    <source>
        <dbReference type="ARBA" id="ARBA00022475"/>
    </source>
</evidence>
<dbReference type="Pfam" id="PF00005">
    <property type="entry name" value="ABC_tran"/>
    <property type="match status" value="1"/>
</dbReference>
<dbReference type="CDD" id="cd03262">
    <property type="entry name" value="ABC_HisP_GlnQ"/>
    <property type="match status" value="1"/>
</dbReference>
<sequence>MSTEVPMSASHATDDDMVVAHRVHKQFGHVEVLKDVSFTVRRGEVLCLIGPSGSGKSTLLRCINHLEAPTSGWISINGEYMGYRRRGLHLHEQRTADICRLRSRVGLVFQAFNLFPHMTALANIMEAPVGVKGDRKQDAERHAMELLDRVGLAEKAKRHPKQLSGGEQQRVAIARALAMRPDLMLFDEPTSALDPELVGEVLDVMRDLARDGMTMMVATHEMGFAADVADSVMFMEHGSIVDVGTPDEILINPRNERARRFVNNVSREVAEAESAVQARIPHRT</sequence>
<dbReference type="InterPro" id="IPR050086">
    <property type="entry name" value="MetN_ABC_transporter-like"/>
</dbReference>
<feature type="domain" description="ABC transporter" evidence="11">
    <location>
        <begin position="18"/>
        <end position="262"/>
    </location>
</feature>
<evidence type="ECO:0000256" key="1">
    <source>
        <dbReference type="ARBA" id="ARBA00004202"/>
    </source>
</evidence>
<evidence type="ECO:0000256" key="8">
    <source>
        <dbReference type="ARBA" id="ARBA00023136"/>
    </source>
</evidence>
<accession>A0A481S8H9</accession>
<dbReference type="PROSITE" id="PS00211">
    <property type="entry name" value="ABC_TRANSPORTER_1"/>
    <property type="match status" value="1"/>
</dbReference>
<keyword evidence="6 13" id="KW-0067">ATP-binding</keyword>
<dbReference type="GO" id="GO:0005524">
    <property type="term" value="F:ATP binding"/>
    <property type="evidence" value="ECO:0007669"/>
    <property type="project" value="UniProtKB-KW"/>
</dbReference>
<dbReference type="PIRSF" id="PIRSF039085">
    <property type="entry name" value="ABC_ATPase_HisP"/>
    <property type="match status" value="1"/>
</dbReference>
<comment type="catalytic activity">
    <reaction evidence="10">
        <text>a polar amino acid(out) + ATP + H2O = a polar amino acid(in) + ADP + phosphate + H(+)</text>
        <dbReference type="Rhea" id="RHEA:14673"/>
        <dbReference type="ChEBI" id="CHEBI:15377"/>
        <dbReference type="ChEBI" id="CHEBI:15378"/>
        <dbReference type="ChEBI" id="CHEBI:30616"/>
        <dbReference type="ChEBI" id="CHEBI:43474"/>
        <dbReference type="ChEBI" id="CHEBI:62031"/>
        <dbReference type="ChEBI" id="CHEBI:456216"/>
        <dbReference type="EC" id="7.4.2.1"/>
    </reaction>
    <physiologicalReaction direction="left-to-right" evidence="10">
        <dbReference type="Rhea" id="RHEA:14674"/>
    </physiologicalReaction>
</comment>
<dbReference type="EMBL" id="MH537786">
    <property type="protein sequence ID" value="QBG82466.1"/>
    <property type="molecule type" value="Genomic_DNA"/>
</dbReference>
<dbReference type="GO" id="GO:0015426">
    <property type="term" value="F:ATPase-coupled polar amino acid-transporter activity"/>
    <property type="evidence" value="ECO:0007669"/>
    <property type="project" value="UniProtKB-EC"/>
</dbReference>
<evidence type="ECO:0000313" key="13">
    <source>
        <dbReference type="EMBL" id="QBG82466.1"/>
    </source>
</evidence>
<evidence type="ECO:0000313" key="14">
    <source>
        <dbReference type="Proteomes" id="UP000536624"/>
    </source>
</evidence>
<dbReference type="PROSITE" id="PS50893">
    <property type="entry name" value="ABC_TRANSPORTER_2"/>
    <property type="match status" value="1"/>
</dbReference>
<dbReference type="GO" id="GO:0005886">
    <property type="term" value="C:plasma membrane"/>
    <property type="evidence" value="ECO:0007669"/>
    <property type="project" value="UniProtKB-SubCell"/>
</dbReference>